<feature type="region of interest" description="Disordered" evidence="3">
    <location>
        <begin position="1"/>
        <end position="29"/>
    </location>
</feature>
<dbReference type="GO" id="GO:0003677">
    <property type="term" value="F:DNA binding"/>
    <property type="evidence" value="ECO:0007669"/>
    <property type="project" value="InterPro"/>
</dbReference>
<gene>
    <name evidence="5" type="ORF">VM1G_03604</name>
</gene>
<reference evidence="5" key="1">
    <citation type="submission" date="2014-12" db="EMBL/GenBank/DDBJ databases">
        <title>Genome Sequence of Valsa Canker Pathogens Uncovers a Specific Adaption of Colonization on Woody Bark.</title>
        <authorList>
            <person name="Yin Z."/>
            <person name="Liu H."/>
            <person name="Gao X."/>
            <person name="Li Z."/>
            <person name="Song N."/>
            <person name="Ke X."/>
            <person name="Dai Q."/>
            <person name="Wu Y."/>
            <person name="Sun Y."/>
            <person name="Xu J.-R."/>
            <person name="Kang Z.K."/>
            <person name="Wang L."/>
            <person name="Huang L."/>
        </authorList>
    </citation>
    <scope>NUCLEOTIDE SEQUENCE [LARGE SCALE GENOMIC DNA]</scope>
    <source>
        <strain evidence="5">03-8</strain>
    </source>
</reference>
<dbReference type="GO" id="GO:0006351">
    <property type="term" value="P:DNA-templated transcription"/>
    <property type="evidence" value="ECO:0007669"/>
    <property type="project" value="InterPro"/>
</dbReference>
<feature type="compositionally biased region" description="Basic residues" evidence="3">
    <location>
        <begin position="79"/>
        <end position="88"/>
    </location>
</feature>
<dbReference type="AlphaFoldDB" id="A0A194VV18"/>
<evidence type="ECO:0000256" key="3">
    <source>
        <dbReference type="SAM" id="MobiDB-lite"/>
    </source>
</evidence>
<keyword evidence="1" id="KW-0479">Metal-binding</keyword>
<evidence type="ECO:0000313" key="5">
    <source>
        <dbReference type="EMBL" id="KUI68061.1"/>
    </source>
</evidence>
<evidence type="ECO:0000313" key="6">
    <source>
        <dbReference type="Proteomes" id="UP000078559"/>
    </source>
</evidence>
<dbReference type="Proteomes" id="UP000078559">
    <property type="component" value="Chromosome 3"/>
</dbReference>
<dbReference type="SMR" id="A0A194VV18"/>
<dbReference type="InterPro" id="IPR050987">
    <property type="entry name" value="AtrR-like"/>
</dbReference>
<dbReference type="PROSITE" id="PS50048">
    <property type="entry name" value="ZN2_CY6_FUNGAL_2"/>
    <property type="match status" value="1"/>
</dbReference>
<protein>
    <recommendedName>
        <fullName evidence="4">Zn(2)-C6 fungal-type domain-containing protein</fullName>
    </recommendedName>
</protein>
<dbReference type="CDD" id="cd00067">
    <property type="entry name" value="GAL4"/>
    <property type="match status" value="1"/>
</dbReference>
<dbReference type="Gene3D" id="4.10.240.10">
    <property type="entry name" value="Zn(2)-C6 fungal-type DNA-binding domain"/>
    <property type="match status" value="1"/>
</dbReference>
<dbReference type="PANTHER" id="PTHR46910">
    <property type="entry name" value="TRANSCRIPTION FACTOR PDR1"/>
    <property type="match status" value="1"/>
</dbReference>
<dbReference type="Pfam" id="PF00172">
    <property type="entry name" value="Zn_clus"/>
    <property type="match status" value="1"/>
</dbReference>
<organism evidence="5 6">
    <name type="scientific">Cytospora mali</name>
    <name type="common">Apple Valsa canker fungus</name>
    <name type="synonym">Valsa mali</name>
    <dbReference type="NCBI Taxonomy" id="578113"/>
    <lineage>
        <taxon>Eukaryota</taxon>
        <taxon>Fungi</taxon>
        <taxon>Dikarya</taxon>
        <taxon>Ascomycota</taxon>
        <taxon>Pezizomycotina</taxon>
        <taxon>Sordariomycetes</taxon>
        <taxon>Sordariomycetidae</taxon>
        <taxon>Diaporthales</taxon>
        <taxon>Cytosporaceae</taxon>
        <taxon>Cytospora</taxon>
    </lineage>
</organism>
<dbReference type="CDD" id="cd12148">
    <property type="entry name" value="fungal_TF_MHR"/>
    <property type="match status" value="1"/>
</dbReference>
<proteinExistence type="predicted"/>
<name>A0A194VV18_CYTMA</name>
<accession>A0A194VV18</accession>
<dbReference type="PROSITE" id="PS00463">
    <property type="entry name" value="ZN2_CY6_FUNGAL_1"/>
    <property type="match status" value="1"/>
</dbReference>
<dbReference type="GO" id="GO:0008270">
    <property type="term" value="F:zinc ion binding"/>
    <property type="evidence" value="ECO:0007669"/>
    <property type="project" value="InterPro"/>
</dbReference>
<dbReference type="InterPro" id="IPR001138">
    <property type="entry name" value="Zn2Cys6_DnaBD"/>
</dbReference>
<keyword evidence="2" id="KW-0539">Nucleus</keyword>
<dbReference type="GO" id="GO:0000981">
    <property type="term" value="F:DNA-binding transcription factor activity, RNA polymerase II-specific"/>
    <property type="evidence" value="ECO:0007669"/>
    <property type="project" value="InterPro"/>
</dbReference>
<evidence type="ECO:0000256" key="2">
    <source>
        <dbReference type="ARBA" id="ARBA00023242"/>
    </source>
</evidence>
<sequence>MSAPIERGLTEGDSAPGTTRRMPTRVSNACRRCRRNKSRCDSFRPCSLCVRADVQCEPAPVDKPPGSSINDHNQSNGRNQRKRRRSLSRRSNGNNDSTSVPPTRQCPAPLRHNVPRTTEQQPTGSRALGITDDRRSWLSVDYHEADSVMSIARKISRLGSQNIDDHQTSAIPDGRGETQIAHSRASDKRLPISTILGSRFPSQEMIYSLLEDYFDSVHWFSLVIYEPKFRQNLRLLEDGYAYPAELPFLALLSMVLCMAAWYRSKRTVQGGSQELRLWSADLLKIVESRLVQLMDDHSIPSVQTCILLGSHYVYHGRPNLAFGLLGATVKMAQAMSLHRNSVRGGFDDIEERKRVWWTIYTWDRFASISYGRPLSIDDADCNIEMPGVLPESPYFIQRPAYREPPTIDYSPYQTELSKLYLAASPALKTIFGSLSTQFNGQHLGSQYASLVREVTEKLVTWRHQLPPHLVLDLSKDYDPEHTRQDNRAHTLQSLSLQLTFDNLLIVLHRPILAQHVEHLSVNAVTGAEPGTSSAQTQQSTLTPLTDELSTHDDELPGDEATGSSEYWWSAAVRTARLTELPQLAQLATDSHLVAFMAMNLFHAAIVLISVALSDPLSNRAQGVKRTVTRVLRLQELLGQHSTLSSQSSIVLKNLVYLLLQREGQAMLGPVMVVPAAVVPPVEQQVQSQADTSAMSVEDTLRLPLEAALSTSDQRVNRLPWSELSRAQRLHESLASVQRVFPTPHGEPTQTESTLSSANGVDTLAESETQQQQQTWQMPFGQVNGYQGLQAMVPRGYIEEQGGNSLFWLWDANWGRPF</sequence>
<dbReference type="EMBL" id="CM003100">
    <property type="protein sequence ID" value="KUI68061.1"/>
    <property type="molecule type" value="Genomic_DNA"/>
</dbReference>
<feature type="region of interest" description="Disordered" evidence="3">
    <location>
        <begin position="57"/>
        <end position="130"/>
    </location>
</feature>
<dbReference type="SMART" id="SM00066">
    <property type="entry name" value="GAL4"/>
    <property type="match status" value="1"/>
</dbReference>
<dbReference type="SUPFAM" id="SSF57701">
    <property type="entry name" value="Zn2/Cys6 DNA-binding domain"/>
    <property type="match status" value="1"/>
</dbReference>
<feature type="compositionally biased region" description="Polar residues" evidence="3">
    <location>
        <begin position="115"/>
        <end position="124"/>
    </location>
</feature>
<keyword evidence="6" id="KW-1185">Reference proteome</keyword>
<dbReference type="PANTHER" id="PTHR46910:SF8">
    <property type="entry name" value="ZN(II)2CYS6 TRANSCRIPTION FACTOR (EUROFUNG)"/>
    <property type="match status" value="1"/>
</dbReference>
<dbReference type="OrthoDB" id="3266505at2759"/>
<evidence type="ECO:0000256" key="1">
    <source>
        <dbReference type="ARBA" id="ARBA00022723"/>
    </source>
</evidence>
<dbReference type="SMART" id="SM00906">
    <property type="entry name" value="Fungal_trans"/>
    <property type="match status" value="1"/>
</dbReference>
<dbReference type="InterPro" id="IPR007219">
    <property type="entry name" value="XnlR_reg_dom"/>
</dbReference>
<evidence type="ECO:0000259" key="4">
    <source>
        <dbReference type="PROSITE" id="PS50048"/>
    </source>
</evidence>
<dbReference type="Pfam" id="PF04082">
    <property type="entry name" value="Fungal_trans"/>
    <property type="match status" value="1"/>
</dbReference>
<dbReference type="InterPro" id="IPR036864">
    <property type="entry name" value="Zn2-C6_fun-type_DNA-bd_sf"/>
</dbReference>
<feature type="domain" description="Zn(2)-C6 fungal-type" evidence="4">
    <location>
        <begin position="29"/>
        <end position="56"/>
    </location>
</feature>